<sequence length="113" mass="12657">MTYAAPFARHEIASSSKPLAKAQDGANMRKNPANSDEHARTSRKWFSNLLRRAFPANSEAELAERAAPVLGVSTRQVRNWLREDHDASLRYVTAVMMIAGAEVVFSRMESRQP</sequence>
<dbReference type="AlphaFoldDB" id="A0AAX1UFF4"/>
<dbReference type="EMBL" id="QWGP01000041">
    <property type="protein sequence ID" value="RHZ91018.1"/>
    <property type="molecule type" value="Genomic_DNA"/>
</dbReference>
<accession>A0AAX1UFF4</accession>
<comment type="caution">
    <text evidence="2">The sequence shown here is derived from an EMBL/GenBank/DDBJ whole genome shotgun (WGS) entry which is preliminary data.</text>
</comment>
<proteinExistence type="predicted"/>
<organism evidence="2 3">
    <name type="scientific">Cereibacter sphaeroides</name>
    <name type="common">Rhodobacter sphaeroides</name>
    <dbReference type="NCBI Taxonomy" id="1063"/>
    <lineage>
        <taxon>Bacteria</taxon>
        <taxon>Pseudomonadati</taxon>
        <taxon>Pseudomonadota</taxon>
        <taxon>Alphaproteobacteria</taxon>
        <taxon>Rhodobacterales</taxon>
        <taxon>Paracoccaceae</taxon>
        <taxon>Cereibacter</taxon>
    </lineage>
</organism>
<evidence type="ECO:0008006" key="4">
    <source>
        <dbReference type="Google" id="ProtNLM"/>
    </source>
</evidence>
<evidence type="ECO:0000313" key="2">
    <source>
        <dbReference type="EMBL" id="RHZ91018.1"/>
    </source>
</evidence>
<name>A0AAX1UFF4_CERSP</name>
<protein>
    <recommendedName>
        <fullName evidence="4">Homeobox KN domain-containing protein</fullName>
    </recommendedName>
</protein>
<dbReference type="GeneID" id="3721551"/>
<gene>
    <name evidence="2" type="ORF">D1114_21535</name>
</gene>
<evidence type="ECO:0000256" key="1">
    <source>
        <dbReference type="SAM" id="MobiDB-lite"/>
    </source>
</evidence>
<reference evidence="2 3" key="1">
    <citation type="submission" date="2018-08" db="EMBL/GenBank/DDBJ databases">
        <title>Draft genome sequence of Rhodobacter sphaeroides FY.</title>
        <authorList>
            <person name="Rayyan A."/>
            <person name="Meyer T.E."/>
            <person name="Kyndt J.A."/>
        </authorList>
    </citation>
    <scope>NUCLEOTIDE SEQUENCE [LARGE SCALE GENOMIC DNA]</scope>
    <source>
        <strain evidence="2 3">FY</strain>
    </source>
</reference>
<feature type="region of interest" description="Disordered" evidence="1">
    <location>
        <begin position="1"/>
        <end position="41"/>
    </location>
</feature>
<dbReference type="RefSeq" id="WP_011339622.1">
    <property type="nucleotide sequence ID" value="NZ_BJXO01000043.1"/>
</dbReference>
<evidence type="ECO:0000313" key="3">
    <source>
        <dbReference type="Proteomes" id="UP000266305"/>
    </source>
</evidence>
<dbReference type="Proteomes" id="UP000266305">
    <property type="component" value="Unassembled WGS sequence"/>
</dbReference>